<keyword evidence="1" id="KW-0812">Transmembrane</keyword>
<evidence type="ECO:0000313" key="3">
    <source>
        <dbReference type="Proteomes" id="UP000587991"/>
    </source>
</evidence>
<dbReference type="EMBL" id="JABAIM010000001">
    <property type="protein sequence ID" value="NLR74269.1"/>
    <property type="molecule type" value="Genomic_DNA"/>
</dbReference>
<keyword evidence="1" id="KW-0472">Membrane</keyword>
<comment type="caution">
    <text evidence="2">The sequence shown here is derived from an EMBL/GenBank/DDBJ whole genome shotgun (WGS) entry which is preliminary data.</text>
</comment>
<dbReference type="Proteomes" id="UP000587991">
    <property type="component" value="Unassembled WGS sequence"/>
</dbReference>
<sequence length="1127" mass="128314">MPKKRMFHVIRDWYRIPWSIHSVTRRDEAEWLAQNETRRLYRFSRVERCLLFAGERPMQFLACLVGLCTALMFSVAFLPKAWFVPLWYGWKLEGLVQHFTTVWSIQATLSALVYPIVISFVAVVLQRRAAAEVSMQLYLLDSGALVAGLSSLGLVLVMAIQYLEVINWGVARLHGWLVIDTTWFVLNVALTIYFLFKTVEFLRPVVQKMVVQRYAIGMALPRDVARLSASQVLARAIERGWLSVPSYEGSSAATGPHLLLSTLYREGALQQEISLHRPARLIDVRIWLLKWVVESWHRNARKRPPADKAERVGVHKPQPLLSLPLVPGTVYESKLGLAYVENGPALTAWQHWLLRTAVVLQPEYRGRTGIRTQAIIEDVAAEARNMVDKADRAGFERAYGELVDLHRLLLAASLDKTKTGEQGSWALLPDIEGIFERALHVKWGNVYRGLFEAAVEGMSKDADPLERLCYLLLHLDCDALRVSPIELREHLLQLPLMMFFRLGHWWVDRVEEQGDMDHSHAKGVALRPPFSRTYDKVLATFVAGWERATPIRYAKYQKKAMPSWAVCSTEARLITKHIDHTALMLLAAVSRGDRAAAEWLADVLCKWSGNLGFHYELYPLYGKTAFITIEDLKLAWPDFCMRFGVDANFDLQYDTFLIALRNYWTDIRLLSIELMLDWVWSTPAEADSPSLAFEITAGLLTGKQWKSGGQQVGTLDDLSPPEYLLAKARQFAASGSWREGYIARLDGFVASVKDMERPNMISSRVYSFSGADDVESLQESQLALMAVLATEGWSVPDALQRQMEVWLDPRLELYPCLEVLRGRLKHWIDRLDMQPELPVAHIGWLKGCVRPGIKAQTAIDHVKAGLTEAKQVLERLRTEVLVAQPIDEERLLLLAGQASSSGFSKESGYFPVHLFRVGHTVEPLEDFTINFTQRRRGEFTVMQMEQPVSNEGEYFAEVMAQEVARVVLNDILRQSNLKHITAQDADTYWRVLKEEARHITERGEKPILLLGDATSPDWVWDWQHADFVDTYKRPDDLRVRRRDGAGDEYQCSFNDIDVYVAPIPNGQSLLMSSEAFHELTFTDYGEGRYVYAEVVGSDTSKSLVNLKLTFSRRAEAKETRGVRITYA</sequence>
<accession>A0A847SAA4</accession>
<keyword evidence="3" id="KW-1185">Reference proteome</keyword>
<feature type="transmembrane region" description="Helical" evidence="1">
    <location>
        <begin position="60"/>
        <end position="83"/>
    </location>
</feature>
<feature type="transmembrane region" description="Helical" evidence="1">
    <location>
        <begin position="137"/>
        <end position="163"/>
    </location>
</feature>
<gene>
    <name evidence="2" type="ORF">HF682_03765</name>
</gene>
<keyword evidence="1" id="KW-1133">Transmembrane helix</keyword>
<evidence type="ECO:0000256" key="1">
    <source>
        <dbReference type="SAM" id="Phobius"/>
    </source>
</evidence>
<name>A0A847SAA4_9NEIS</name>
<dbReference type="AlphaFoldDB" id="A0A847SAA4"/>
<protein>
    <submittedName>
        <fullName evidence="2">Uncharacterized protein</fullName>
    </submittedName>
</protein>
<dbReference type="RefSeq" id="WP_168875893.1">
    <property type="nucleotide sequence ID" value="NZ_JABAIM010000001.1"/>
</dbReference>
<proteinExistence type="predicted"/>
<organism evidence="2 3">
    <name type="scientific">Leeia aquatica</name>
    <dbReference type="NCBI Taxonomy" id="2725557"/>
    <lineage>
        <taxon>Bacteria</taxon>
        <taxon>Pseudomonadati</taxon>
        <taxon>Pseudomonadota</taxon>
        <taxon>Betaproteobacteria</taxon>
        <taxon>Neisseriales</taxon>
        <taxon>Leeiaceae</taxon>
        <taxon>Leeia</taxon>
    </lineage>
</organism>
<reference evidence="2 3" key="1">
    <citation type="submission" date="2020-04" db="EMBL/GenBank/DDBJ databases">
        <title>Draft genome of Leeia sp. IMCC25680.</title>
        <authorList>
            <person name="Song J."/>
            <person name="Cho J.-C."/>
        </authorList>
    </citation>
    <scope>NUCLEOTIDE SEQUENCE [LARGE SCALE GENOMIC DNA]</scope>
    <source>
        <strain evidence="2 3">IMCC25680</strain>
    </source>
</reference>
<feature type="transmembrane region" description="Helical" evidence="1">
    <location>
        <begin position="103"/>
        <end position="125"/>
    </location>
</feature>
<evidence type="ECO:0000313" key="2">
    <source>
        <dbReference type="EMBL" id="NLR74269.1"/>
    </source>
</evidence>